<gene>
    <name evidence="2" type="ORF">HanXRQr2_Chr10g0444871</name>
</gene>
<sequence>MTMSFETLNCIARFDSLGVQEYDYPTIKHFLDNHANDHDSDGMTEAILPYNEGGVAARSHLTVEGKILQGISLENAMVRFGDMGKVRACDCRVIHALLYGTPMLSWRHIIMMNTWITRESFHRRMIPYVCLISAMIRQQNFLPPESLWVSKPMEEFNLATIKINWKIQVQLSGSKYSVTDELGHKYESVDPDAEQGVEEDVEMVDDEDETEPGGPRGPKQRYIRPHRELNADVATFVNFRRVPSYRDFNQGQQAVFDNISVGIGEGREYEKRRKNWEETHGA</sequence>
<feature type="region of interest" description="Disordered" evidence="1">
    <location>
        <begin position="187"/>
        <end position="224"/>
    </location>
</feature>
<comment type="caution">
    <text evidence="2">The sequence shown here is derived from an EMBL/GenBank/DDBJ whole genome shotgun (WGS) entry which is preliminary data.</text>
</comment>
<feature type="compositionally biased region" description="Acidic residues" evidence="1">
    <location>
        <begin position="189"/>
        <end position="211"/>
    </location>
</feature>
<dbReference type="AlphaFoldDB" id="A0A9K3HYV9"/>
<organism evidence="2 3">
    <name type="scientific">Helianthus annuus</name>
    <name type="common">Common sunflower</name>
    <dbReference type="NCBI Taxonomy" id="4232"/>
    <lineage>
        <taxon>Eukaryota</taxon>
        <taxon>Viridiplantae</taxon>
        <taxon>Streptophyta</taxon>
        <taxon>Embryophyta</taxon>
        <taxon>Tracheophyta</taxon>
        <taxon>Spermatophyta</taxon>
        <taxon>Magnoliopsida</taxon>
        <taxon>eudicotyledons</taxon>
        <taxon>Gunneridae</taxon>
        <taxon>Pentapetalae</taxon>
        <taxon>asterids</taxon>
        <taxon>campanulids</taxon>
        <taxon>Asterales</taxon>
        <taxon>Asteraceae</taxon>
        <taxon>Asteroideae</taxon>
        <taxon>Heliantheae alliance</taxon>
        <taxon>Heliantheae</taxon>
        <taxon>Helianthus</taxon>
    </lineage>
</organism>
<dbReference type="Proteomes" id="UP000215914">
    <property type="component" value="Unassembled WGS sequence"/>
</dbReference>
<protein>
    <submittedName>
        <fullName evidence="2">Uncharacterized protein</fullName>
    </submittedName>
</protein>
<evidence type="ECO:0000313" key="2">
    <source>
        <dbReference type="EMBL" id="KAF5786766.1"/>
    </source>
</evidence>
<dbReference type="EMBL" id="MNCJ02000325">
    <property type="protein sequence ID" value="KAF5786766.1"/>
    <property type="molecule type" value="Genomic_DNA"/>
</dbReference>
<name>A0A9K3HYV9_HELAN</name>
<keyword evidence="3" id="KW-1185">Reference proteome</keyword>
<reference evidence="2" key="1">
    <citation type="journal article" date="2017" name="Nature">
        <title>The sunflower genome provides insights into oil metabolism, flowering and Asterid evolution.</title>
        <authorList>
            <person name="Badouin H."/>
            <person name="Gouzy J."/>
            <person name="Grassa C.J."/>
            <person name="Murat F."/>
            <person name="Staton S.E."/>
            <person name="Cottret L."/>
            <person name="Lelandais-Briere C."/>
            <person name="Owens G.L."/>
            <person name="Carrere S."/>
            <person name="Mayjonade B."/>
            <person name="Legrand L."/>
            <person name="Gill N."/>
            <person name="Kane N.C."/>
            <person name="Bowers J.E."/>
            <person name="Hubner S."/>
            <person name="Bellec A."/>
            <person name="Berard A."/>
            <person name="Berges H."/>
            <person name="Blanchet N."/>
            <person name="Boniface M.C."/>
            <person name="Brunel D."/>
            <person name="Catrice O."/>
            <person name="Chaidir N."/>
            <person name="Claudel C."/>
            <person name="Donnadieu C."/>
            <person name="Faraut T."/>
            <person name="Fievet G."/>
            <person name="Helmstetter N."/>
            <person name="King M."/>
            <person name="Knapp S.J."/>
            <person name="Lai Z."/>
            <person name="Le Paslier M.C."/>
            <person name="Lippi Y."/>
            <person name="Lorenzon L."/>
            <person name="Mandel J.R."/>
            <person name="Marage G."/>
            <person name="Marchand G."/>
            <person name="Marquand E."/>
            <person name="Bret-Mestries E."/>
            <person name="Morien E."/>
            <person name="Nambeesan S."/>
            <person name="Nguyen T."/>
            <person name="Pegot-Espagnet P."/>
            <person name="Pouilly N."/>
            <person name="Raftis F."/>
            <person name="Sallet E."/>
            <person name="Schiex T."/>
            <person name="Thomas J."/>
            <person name="Vandecasteele C."/>
            <person name="Vares D."/>
            <person name="Vear F."/>
            <person name="Vautrin S."/>
            <person name="Crespi M."/>
            <person name="Mangin B."/>
            <person name="Burke J.M."/>
            <person name="Salse J."/>
            <person name="Munos S."/>
            <person name="Vincourt P."/>
            <person name="Rieseberg L.H."/>
            <person name="Langlade N.B."/>
        </authorList>
    </citation>
    <scope>NUCLEOTIDE SEQUENCE</scope>
    <source>
        <tissue evidence="2">Leaves</tissue>
    </source>
</reference>
<evidence type="ECO:0000313" key="3">
    <source>
        <dbReference type="Proteomes" id="UP000215914"/>
    </source>
</evidence>
<proteinExistence type="predicted"/>
<evidence type="ECO:0000256" key="1">
    <source>
        <dbReference type="SAM" id="MobiDB-lite"/>
    </source>
</evidence>
<accession>A0A9K3HYV9</accession>
<dbReference type="Gramene" id="mRNA:HanXRQr2_Chr10g0444871">
    <property type="protein sequence ID" value="CDS:HanXRQr2_Chr10g0444871.1"/>
    <property type="gene ID" value="HanXRQr2_Chr10g0444871"/>
</dbReference>
<reference evidence="2" key="2">
    <citation type="submission" date="2020-06" db="EMBL/GenBank/DDBJ databases">
        <title>Helianthus annuus Genome sequencing and assembly Release 2.</title>
        <authorList>
            <person name="Gouzy J."/>
            <person name="Langlade N."/>
            <person name="Munos S."/>
        </authorList>
    </citation>
    <scope>NUCLEOTIDE SEQUENCE</scope>
    <source>
        <tissue evidence="2">Leaves</tissue>
    </source>
</reference>